<dbReference type="Gene3D" id="3.20.20.30">
    <property type="entry name" value="Luciferase-like domain"/>
    <property type="match status" value="1"/>
</dbReference>
<dbReference type="InterPro" id="IPR011251">
    <property type="entry name" value="Luciferase-like_dom"/>
</dbReference>
<comment type="caution">
    <text evidence="4">The sequence shown here is derived from an EMBL/GenBank/DDBJ whole genome shotgun (WGS) entry which is preliminary data.</text>
</comment>
<dbReference type="CDD" id="cd01097">
    <property type="entry name" value="Tetrahydromethanopterin_reductase"/>
    <property type="match status" value="1"/>
</dbReference>
<evidence type="ECO:0000259" key="3">
    <source>
        <dbReference type="Pfam" id="PF00296"/>
    </source>
</evidence>
<evidence type="ECO:0000313" key="5">
    <source>
        <dbReference type="Proteomes" id="UP001596108"/>
    </source>
</evidence>
<dbReference type="RefSeq" id="WP_378112391.1">
    <property type="nucleotide sequence ID" value="NZ_JBHSNC010000042.1"/>
</dbReference>
<accession>A0ABW0R2F3</accession>
<dbReference type="EMBL" id="JBHSNC010000042">
    <property type="protein sequence ID" value="MFC5530452.1"/>
    <property type="molecule type" value="Genomic_DNA"/>
</dbReference>
<sequence length="369" mass="40369">MSNDKNGEYVGDFEIGLYTFGDLAPDLNKGGAANAHQRVKEIVAAAKLADEAGLDVFGIGEHHRLDMAVSSPPVVLAAIAQATRSIRLISATTVLSTADPVKVFQDFATVDQLSDGRAEIIAGRGAFVESFPLFGYDLDDYEQLFSEKIELLLKLGNNEHISWNGRFRTPLDHAEIAPRPVQQRLPVWIGVGGTPESAARAGRLGTGMSLAILGGDPARFKHLVDIYRQAGTQAGHDLQDLKVAVATHGYIAKTTDQALDEFLPHYMAYFGKLMRERGRAFTMSRDELKRMTGADMALAVGSPEQIIEKLLYQHEVFGHCRYMAQIDIGGQPFAKVAEAIELLAKEVAPVVRREIRRRQAGTRDSKNGV</sequence>
<reference evidence="5" key="1">
    <citation type="journal article" date="2019" name="Int. J. Syst. Evol. Microbiol.">
        <title>The Global Catalogue of Microorganisms (GCM) 10K type strain sequencing project: providing services to taxonomists for standard genome sequencing and annotation.</title>
        <authorList>
            <consortium name="The Broad Institute Genomics Platform"/>
            <consortium name="The Broad Institute Genome Sequencing Center for Infectious Disease"/>
            <person name="Wu L."/>
            <person name="Ma J."/>
        </authorList>
    </citation>
    <scope>NUCLEOTIDE SEQUENCE [LARGE SCALE GENOMIC DNA]</scope>
    <source>
        <strain evidence="5">CGMCC 1.18578</strain>
    </source>
</reference>
<protein>
    <submittedName>
        <fullName evidence="4">LLM class flavin-dependent oxidoreductase</fullName>
    </submittedName>
</protein>
<dbReference type="InterPro" id="IPR050766">
    <property type="entry name" value="Bact_Lucif_Oxidored"/>
</dbReference>
<feature type="domain" description="Luciferase-like" evidence="3">
    <location>
        <begin position="16"/>
        <end position="316"/>
    </location>
</feature>
<evidence type="ECO:0000256" key="2">
    <source>
        <dbReference type="ARBA" id="ARBA00023033"/>
    </source>
</evidence>
<proteinExistence type="predicted"/>
<dbReference type="InterPro" id="IPR036661">
    <property type="entry name" value="Luciferase-like_sf"/>
</dbReference>
<evidence type="ECO:0000256" key="1">
    <source>
        <dbReference type="ARBA" id="ARBA00023002"/>
    </source>
</evidence>
<evidence type="ECO:0000313" key="4">
    <source>
        <dbReference type="EMBL" id="MFC5530452.1"/>
    </source>
</evidence>
<name>A0ABW0R2F3_9BACL</name>
<dbReference type="SUPFAM" id="SSF51679">
    <property type="entry name" value="Bacterial luciferase-like"/>
    <property type="match status" value="1"/>
</dbReference>
<keyword evidence="1" id="KW-0560">Oxidoreductase</keyword>
<keyword evidence="5" id="KW-1185">Reference proteome</keyword>
<dbReference type="Pfam" id="PF00296">
    <property type="entry name" value="Bac_luciferase"/>
    <property type="match status" value="1"/>
</dbReference>
<gene>
    <name evidence="4" type="ORF">ACFPQ4_13530</name>
</gene>
<dbReference type="PANTHER" id="PTHR30137">
    <property type="entry name" value="LUCIFERASE-LIKE MONOOXYGENASE"/>
    <property type="match status" value="1"/>
</dbReference>
<dbReference type="Proteomes" id="UP001596108">
    <property type="component" value="Unassembled WGS sequence"/>
</dbReference>
<organism evidence="4 5">
    <name type="scientific">Cohnella yongneupensis</name>
    <dbReference type="NCBI Taxonomy" id="425006"/>
    <lineage>
        <taxon>Bacteria</taxon>
        <taxon>Bacillati</taxon>
        <taxon>Bacillota</taxon>
        <taxon>Bacilli</taxon>
        <taxon>Bacillales</taxon>
        <taxon>Paenibacillaceae</taxon>
        <taxon>Cohnella</taxon>
    </lineage>
</organism>
<dbReference type="PANTHER" id="PTHR30137:SF8">
    <property type="entry name" value="BLR5498 PROTEIN"/>
    <property type="match status" value="1"/>
</dbReference>
<keyword evidence="2" id="KW-0503">Monooxygenase</keyword>